<reference evidence="1 2" key="1">
    <citation type="submission" date="2024-01" db="EMBL/GenBank/DDBJ databases">
        <title>Genome assemblies of Stephania.</title>
        <authorList>
            <person name="Yang L."/>
        </authorList>
    </citation>
    <scope>NUCLEOTIDE SEQUENCE [LARGE SCALE GENOMIC DNA]</scope>
    <source>
        <strain evidence="1">QJT</strain>
        <tissue evidence="1">Leaf</tissue>
    </source>
</reference>
<protein>
    <submittedName>
        <fullName evidence="1">Uncharacterized protein</fullName>
    </submittedName>
</protein>
<organism evidence="1 2">
    <name type="scientific">Stephania japonica</name>
    <dbReference type="NCBI Taxonomy" id="461633"/>
    <lineage>
        <taxon>Eukaryota</taxon>
        <taxon>Viridiplantae</taxon>
        <taxon>Streptophyta</taxon>
        <taxon>Embryophyta</taxon>
        <taxon>Tracheophyta</taxon>
        <taxon>Spermatophyta</taxon>
        <taxon>Magnoliopsida</taxon>
        <taxon>Ranunculales</taxon>
        <taxon>Menispermaceae</taxon>
        <taxon>Menispermoideae</taxon>
        <taxon>Cissampelideae</taxon>
        <taxon>Stephania</taxon>
    </lineage>
</organism>
<gene>
    <name evidence="1" type="ORF">Sjap_012276</name>
</gene>
<accession>A0AAP0IVT3</accession>
<dbReference type="EMBL" id="JBBNAE010000005">
    <property type="protein sequence ID" value="KAK9122674.1"/>
    <property type="molecule type" value="Genomic_DNA"/>
</dbReference>
<dbReference type="Proteomes" id="UP001417504">
    <property type="component" value="Unassembled WGS sequence"/>
</dbReference>
<keyword evidence="2" id="KW-1185">Reference proteome</keyword>
<evidence type="ECO:0000313" key="1">
    <source>
        <dbReference type="EMBL" id="KAK9122674.1"/>
    </source>
</evidence>
<evidence type="ECO:0000313" key="2">
    <source>
        <dbReference type="Proteomes" id="UP001417504"/>
    </source>
</evidence>
<name>A0AAP0IVT3_9MAGN</name>
<dbReference type="AlphaFoldDB" id="A0AAP0IVT3"/>
<proteinExistence type="predicted"/>
<comment type="caution">
    <text evidence="1">The sequence shown here is derived from an EMBL/GenBank/DDBJ whole genome shotgun (WGS) entry which is preliminary data.</text>
</comment>
<sequence>MKTTKTVVHNSPNLMRAFRSFADWYIFQPYQGTSSLHCAESSAPLDGLGPWPIIHRNSGWAQKAM</sequence>